<gene>
    <name evidence="9" type="ORF">D1B33_14145</name>
</gene>
<evidence type="ECO:0000256" key="2">
    <source>
        <dbReference type="ARBA" id="ARBA00022448"/>
    </source>
</evidence>
<keyword evidence="2 7" id="KW-0813">Transport</keyword>
<dbReference type="OrthoDB" id="9804353at2"/>
<dbReference type="CDD" id="cd06261">
    <property type="entry name" value="TM_PBP2"/>
    <property type="match status" value="1"/>
</dbReference>
<dbReference type="PROSITE" id="PS50928">
    <property type="entry name" value="ABC_TM1"/>
    <property type="match status" value="1"/>
</dbReference>
<organism evidence="9 10">
    <name type="scientific">Ureibacillus yapensis</name>
    <dbReference type="NCBI Taxonomy" id="2304605"/>
    <lineage>
        <taxon>Bacteria</taxon>
        <taxon>Bacillati</taxon>
        <taxon>Bacillota</taxon>
        <taxon>Bacilli</taxon>
        <taxon>Bacillales</taxon>
        <taxon>Caryophanaceae</taxon>
        <taxon>Ureibacillus</taxon>
    </lineage>
</organism>
<dbReference type="InterPro" id="IPR000515">
    <property type="entry name" value="MetI-like"/>
</dbReference>
<evidence type="ECO:0000256" key="4">
    <source>
        <dbReference type="ARBA" id="ARBA00022692"/>
    </source>
</evidence>
<keyword evidence="5 7" id="KW-1133">Transmembrane helix</keyword>
<evidence type="ECO:0000256" key="3">
    <source>
        <dbReference type="ARBA" id="ARBA00022475"/>
    </source>
</evidence>
<accession>A0A396S521</accession>
<evidence type="ECO:0000313" key="10">
    <source>
        <dbReference type="Proteomes" id="UP000265692"/>
    </source>
</evidence>
<protein>
    <submittedName>
        <fullName evidence="9">ABC transporter permease subunit</fullName>
    </submittedName>
</protein>
<keyword evidence="4 7" id="KW-0812">Transmembrane</keyword>
<keyword evidence="10" id="KW-1185">Reference proteome</keyword>
<dbReference type="GO" id="GO:0005886">
    <property type="term" value="C:plasma membrane"/>
    <property type="evidence" value="ECO:0007669"/>
    <property type="project" value="UniProtKB-SubCell"/>
</dbReference>
<name>A0A396S521_9BACL</name>
<dbReference type="SUPFAM" id="SSF161098">
    <property type="entry name" value="MetI-like"/>
    <property type="match status" value="1"/>
</dbReference>
<dbReference type="Proteomes" id="UP000265692">
    <property type="component" value="Unassembled WGS sequence"/>
</dbReference>
<evidence type="ECO:0000256" key="6">
    <source>
        <dbReference type="ARBA" id="ARBA00023136"/>
    </source>
</evidence>
<feature type="transmembrane region" description="Helical" evidence="7">
    <location>
        <begin position="186"/>
        <end position="204"/>
    </location>
</feature>
<dbReference type="EMBL" id="QWEI01000008">
    <property type="protein sequence ID" value="RHW34780.1"/>
    <property type="molecule type" value="Genomic_DNA"/>
</dbReference>
<keyword evidence="6 7" id="KW-0472">Membrane</keyword>
<comment type="caution">
    <text evidence="9">The sequence shown here is derived from an EMBL/GenBank/DDBJ whole genome shotgun (WGS) entry which is preliminary data.</text>
</comment>
<dbReference type="RefSeq" id="WP_118877048.1">
    <property type="nucleotide sequence ID" value="NZ_QWEI01000008.1"/>
</dbReference>
<feature type="transmembrane region" description="Helical" evidence="7">
    <location>
        <begin position="70"/>
        <end position="89"/>
    </location>
</feature>
<evidence type="ECO:0000256" key="7">
    <source>
        <dbReference type="RuleBase" id="RU363032"/>
    </source>
</evidence>
<reference evidence="9 10" key="1">
    <citation type="submission" date="2018-08" db="EMBL/GenBank/DDBJ databases">
        <title>Lysinibacillus sp. YLB-03 draft genome sequence.</title>
        <authorList>
            <person name="Yu L."/>
        </authorList>
    </citation>
    <scope>NUCLEOTIDE SEQUENCE [LARGE SCALE GENOMIC DNA]</scope>
    <source>
        <strain evidence="9 10">YLB-03</strain>
    </source>
</reference>
<feature type="transmembrane region" description="Helical" evidence="7">
    <location>
        <begin position="224"/>
        <end position="245"/>
    </location>
</feature>
<comment type="subcellular location">
    <subcellularLocation>
        <location evidence="1 7">Cell membrane</location>
        <topology evidence="1 7">Multi-pass membrane protein</topology>
    </subcellularLocation>
</comment>
<proteinExistence type="inferred from homology"/>
<sequence length="261" mass="28470">MTTLLRRIIFVLILIAIWEAISKFEVFPSFMWPPFIIPNDPGGVTVVKTLVNGLISGQLLLATGTSLWRLILGFVIAVIIGLLLGFLIYKYKIVDDTLGFFVTSLQAIPNLVWMPIAILWFGLGVESVIFIVILGAALSITITSSTAFKSVPPLLIRVASTMGSSGFHLFRTVIFKSTVPQQIAGLRLAWALAWRSVLAGELLGGSGGLGTLLDLGRSIQAMDLIFSIMIIIGVIGSFIDNFVFVRLERMVLKKYGIQTTP</sequence>
<evidence type="ECO:0000313" key="9">
    <source>
        <dbReference type="EMBL" id="RHW34780.1"/>
    </source>
</evidence>
<dbReference type="PANTHER" id="PTHR30151">
    <property type="entry name" value="ALKANE SULFONATE ABC TRANSPORTER-RELATED, MEMBRANE SUBUNIT"/>
    <property type="match status" value="1"/>
</dbReference>
<comment type="similarity">
    <text evidence="7">Belongs to the binding-protein-dependent transport system permease family.</text>
</comment>
<dbReference type="Pfam" id="PF00528">
    <property type="entry name" value="BPD_transp_1"/>
    <property type="match status" value="1"/>
</dbReference>
<feature type="transmembrane region" description="Helical" evidence="7">
    <location>
        <begin position="154"/>
        <end position="174"/>
    </location>
</feature>
<keyword evidence="3" id="KW-1003">Cell membrane</keyword>
<dbReference type="Gene3D" id="1.10.3720.10">
    <property type="entry name" value="MetI-like"/>
    <property type="match status" value="1"/>
</dbReference>
<evidence type="ECO:0000256" key="1">
    <source>
        <dbReference type="ARBA" id="ARBA00004651"/>
    </source>
</evidence>
<evidence type="ECO:0000259" key="8">
    <source>
        <dbReference type="PROSITE" id="PS50928"/>
    </source>
</evidence>
<dbReference type="InterPro" id="IPR035906">
    <property type="entry name" value="MetI-like_sf"/>
</dbReference>
<dbReference type="GO" id="GO:0055085">
    <property type="term" value="P:transmembrane transport"/>
    <property type="evidence" value="ECO:0007669"/>
    <property type="project" value="InterPro"/>
</dbReference>
<dbReference type="AlphaFoldDB" id="A0A396S521"/>
<dbReference type="PANTHER" id="PTHR30151:SF40">
    <property type="entry name" value="TRANSPORT SYSTEM INTEGRAL MEMBRANE PROTEIN"/>
    <property type="match status" value="1"/>
</dbReference>
<evidence type="ECO:0000256" key="5">
    <source>
        <dbReference type="ARBA" id="ARBA00022989"/>
    </source>
</evidence>
<feature type="domain" description="ABC transmembrane type-1" evidence="8">
    <location>
        <begin position="63"/>
        <end position="243"/>
    </location>
</feature>